<evidence type="ECO:0000313" key="3">
    <source>
        <dbReference type="Proteomes" id="UP000322234"/>
    </source>
</evidence>
<protein>
    <submittedName>
        <fullName evidence="2">Uncharacterized protein</fullName>
    </submittedName>
</protein>
<proteinExistence type="predicted"/>
<comment type="caution">
    <text evidence="2">The sequence shown here is derived from an EMBL/GenBank/DDBJ whole genome shotgun (WGS) entry which is preliminary data.</text>
</comment>
<dbReference type="EMBL" id="VBQZ03000132">
    <property type="protein sequence ID" value="MXQ95326.1"/>
    <property type="molecule type" value="Genomic_DNA"/>
</dbReference>
<sequence length="326" mass="36303">MSDHFREPPSLVPPFDSSTRCRYHPGSVTPATPETSHQLHQAPSHQLHRKRCLHMLGLGQRNRKERQGCRHSLCGGNSVLSMEPEAENAACPSFSIFTEDISQLFLYCSGPLIAGPTLPTPQERLPLVCKAVEASRFLSVITLIRNPDHRWLSVVPCSPGSRLTDPRPVTKRLVSKQGSFFLMLISSCVLLPTGQHRDSVSAFWTLIQLPEGAGKEVSDESVEEGPIEGSCQHGPTETEGRKRTPLPLPPRMTRVQKSRPVRLYRDWSRDRLGTCQGPWAVRMLKPCGPAGPLVLGHNSLQGHSRCEFTTERRQQGLIVMELMQTT</sequence>
<feature type="compositionally biased region" description="Polar residues" evidence="1">
    <location>
        <begin position="29"/>
        <end position="44"/>
    </location>
</feature>
<feature type="region of interest" description="Disordered" evidence="1">
    <location>
        <begin position="1"/>
        <end position="44"/>
    </location>
</feature>
<evidence type="ECO:0000313" key="2">
    <source>
        <dbReference type="EMBL" id="MXQ95326.1"/>
    </source>
</evidence>
<gene>
    <name evidence="2" type="ORF">E5288_WYG005128</name>
</gene>
<feature type="region of interest" description="Disordered" evidence="1">
    <location>
        <begin position="215"/>
        <end position="249"/>
    </location>
</feature>
<name>A0A6B0S5R8_9CETA</name>
<dbReference type="AlphaFoldDB" id="A0A6B0S5R8"/>
<reference evidence="2" key="1">
    <citation type="submission" date="2019-10" db="EMBL/GenBank/DDBJ databases">
        <title>The sequence and de novo assembly of the wild yak genome.</title>
        <authorList>
            <person name="Liu Y."/>
        </authorList>
    </citation>
    <scope>NUCLEOTIDE SEQUENCE [LARGE SCALE GENOMIC DNA]</scope>
    <source>
        <strain evidence="2">WY2019</strain>
    </source>
</reference>
<accession>A0A6B0S5R8</accession>
<keyword evidence="3" id="KW-1185">Reference proteome</keyword>
<dbReference type="Proteomes" id="UP000322234">
    <property type="component" value="Unassembled WGS sequence"/>
</dbReference>
<organism evidence="2 3">
    <name type="scientific">Bos mutus</name>
    <name type="common">wild yak</name>
    <dbReference type="NCBI Taxonomy" id="72004"/>
    <lineage>
        <taxon>Eukaryota</taxon>
        <taxon>Metazoa</taxon>
        <taxon>Chordata</taxon>
        <taxon>Craniata</taxon>
        <taxon>Vertebrata</taxon>
        <taxon>Euteleostomi</taxon>
        <taxon>Mammalia</taxon>
        <taxon>Eutheria</taxon>
        <taxon>Laurasiatheria</taxon>
        <taxon>Artiodactyla</taxon>
        <taxon>Ruminantia</taxon>
        <taxon>Pecora</taxon>
        <taxon>Bovidae</taxon>
        <taxon>Bovinae</taxon>
        <taxon>Bos</taxon>
    </lineage>
</organism>
<evidence type="ECO:0000256" key="1">
    <source>
        <dbReference type="SAM" id="MobiDB-lite"/>
    </source>
</evidence>